<evidence type="ECO:0000313" key="3">
    <source>
        <dbReference type="EMBL" id="CAG8601790.1"/>
    </source>
</evidence>
<dbReference type="EMBL" id="CAJVPS010004293">
    <property type="protein sequence ID" value="CAG8601790.1"/>
    <property type="molecule type" value="Genomic_DNA"/>
</dbReference>
<keyword evidence="4" id="KW-1185">Reference proteome</keyword>
<reference evidence="3" key="1">
    <citation type="submission" date="2021-06" db="EMBL/GenBank/DDBJ databases">
        <authorList>
            <person name="Kallberg Y."/>
            <person name="Tangrot J."/>
            <person name="Rosling A."/>
        </authorList>
    </citation>
    <scope>NUCLEOTIDE SEQUENCE</scope>
    <source>
        <strain evidence="3">FL130A</strain>
    </source>
</reference>
<evidence type="ECO:0000256" key="1">
    <source>
        <dbReference type="SAM" id="MobiDB-lite"/>
    </source>
</evidence>
<keyword evidence="2" id="KW-0812">Transmembrane</keyword>
<evidence type="ECO:0000313" key="4">
    <source>
        <dbReference type="Proteomes" id="UP000789508"/>
    </source>
</evidence>
<dbReference type="AlphaFoldDB" id="A0A9N9GH82"/>
<sequence length="333" mass="36437">MNTSSNLVFKQQIIIFSLLLIQSYIIPFVITQGPTCMDKYEVNTCSLCQFTLFSLGSLGVYDPTSGTTPNKCDQKTLFLSYLPSSPSPSTNSSSISNPVSSVSSGLDGFCASKNNCDEETAVRYFQQIQQDCDSELANKTDEMNAQAVQALKVAYFSVSDRMALCEKNSNGDYCAVEILNNEIGYLQTINENQTILPCLNSILPPNGQIAYNTSMNDTNSTNSSIVNAPDSILCDSCYTAISNIYINWTSNHPLNKDATPYISQNMDELKSQLISKCGSSSVKVTQNNTNIGPSNNTKNSSAASTDRSGFKGERIWSLGFMLVHVLMVFYCNI</sequence>
<keyword evidence="2" id="KW-0472">Membrane</keyword>
<gene>
    <name evidence="3" type="ORF">ALEPTO_LOCUS8178</name>
</gene>
<feature type="region of interest" description="Disordered" evidence="1">
    <location>
        <begin position="285"/>
        <end position="307"/>
    </location>
</feature>
<comment type="caution">
    <text evidence="3">The sequence shown here is derived from an EMBL/GenBank/DDBJ whole genome shotgun (WGS) entry which is preliminary data.</text>
</comment>
<name>A0A9N9GH82_9GLOM</name>
<accession>A0A9N9GH82</accession>
<feature type="transmembrane region" description="Helical" evidence="2">
    <location>
        <begin position="12"/>
        <end position="30"/>
    </location>
</feature>
<keyword evidence="2" id="KW-1133">Transmembrane helix</keyword>
<feature type="compositionally biased region" description="Low complexity" evidence="1">
    <location>
        <begin position="294"/>
        <end position="305"/>
    </location>
</feature>
<organism evidence="3 4">
    <name type="scientific">Ambispora leptoticha</name>
    <dbReference type="NCBI Taxonomy" id="144679"/>
    <lineage>
        <taxon>Eukaryota</taxon>
        <taxon>Fungi</taxon>
        <taxon>Fungi incertae sedis</taxon>
        <taxon>Mucoromycota</taxon>
        <taxon>Glomeromycotina</taxon>
        <taxon>Glomeromycetes</taxon>
        <taxon>Archaeosporales</taxon>
        <taxon>Ambisporaceae</taxon>
        <taxon>Ambispora</taxon>
    </lineage>
</organism>
<protein>
    <submittedName>
        <fullName evidence="3">12445_t:CDS:1</fullName>
    </submittedName>
</protein>
<evidence type="ECO:0000256" key="2">
    <source>
        <dbReference type="SAM" id="Phobius"/>
    </source>
</evidence>
<proteinExistence type="predicted"/>
<dbReference type="Proteomes" id="UP000789508">
    <property type="component" value="Unassembled WGS sequence"/>
</dbReference>